<dbReference type="InterPro" id="IPR029058">
    <property type="entry name" value="AB_hydrolase_fold"/>
</dbReference>
<keyword evidence="3" id="KW-1185">Reference proteome</keyword>
<protein>
    <submittedName>
        <fullName evidence="2">Alpha/Beta hydrolase protein</fullName>
    </submittedName>
</protein>
<dbReference type="EMBL" id="JAULSR010000001">
    <property type="protein sequence ID" value="KAK0635271.1"/>
    <property type="molecule type" value="Genomic_DNA"/>
</dbReference>
<evidence type="ECO:0000259" key="1">
    <source>
        <dbReference type="Pfam" id="PF12146"/>
    </source>
</evidence>
<sequence>MTTQVEGTLNIGGKSLYTKTWLPEGAPKAKVVFVHGFSDHVNRYHNLFSSLAARGIAVFGFDQCGWGRSVNTPAERGLTGGTPRVMADLAAVIKTQLPTSPADPPVFVLGHSMGGGQALTLASDPAYDDSVTRHVRGWLLESPFIGFAPELKPGALTVLVGRLVGKVLPRRQLVNRIPPEHLSRDPAVVKSLAEDELMHNTGTLEGISGMLDRTNALSSGAVRPRGDAVRSVWIGHGTEDKATSFEVSKRYFEEFLGKVEDRGFKVYEGWFHQLHADGECSEEFFRDVGDWILKRCGKEEVGERTGAKL</sequence>
<dbReference type="GO" id="GO:0016787">
    <property type="term" value="F:hydrolase activity"/>
    <property type="evidence" value="ECO:0007669"/>
    <property type="project" value="UniProtKB-KW"/>
</dbReference>
<reference evidence="2" key="1">
    <citation type="submission" date="2023-06" db="EMBL/GenBank/DDBJ databases">
        <title>Genome-scale phylogeny and comparative genomics of the fungal order Sordariales.</title>
        <authorList>
            <consortium name="Lawrence Berkeley National Laboratory"/>
            <person name="Hensen N."/>
            <person name="Bonometti L."/>
            <person name="Westerberg I."/>
            <person name="Brannstrom I.O."/>
            <person name="Guillou S."/>
            <person name="Cros-Aarteil S."/>
            <person name="Calhoun S."/>
            <person name="Haridas S."/>
            <person name="Kuo A."/>
            <person name="Mondo S."/>
            <person name="Pangilinan J."/>
            <person name="Riley R."/>
            <person name="LaButti K."/>
            <person name="Andreopoulos B."/>
            <person name="Lipzen A."/>
            <person name="Chen C."/>
            <person name="Yanf M."/>
            <person name="Daum C."/>
            <person name="Ng V."/>
            <person name="Clum A."/>
            <person name="Steindorff A."/>
            <person name="Ohm R."/>
            <person name="Martin F."/>
            <person name="Silar P."/>
            <person name="Natvig D."/>
            <person name="Lalanne C."/>
            <person name="Gautier V."/>
            <person name="Ament-velasquez S.L."/>
            <person name="Kruys A."/>
            <person name="Hutchinson M.I."/>
            <person name="Powell A.J."/>
            <person name="Barry K."/>
            <person name="Miller A.N."/>
            <person name="Grigoriev I.V."/>
            <person name="Debuchy R."/>
            <person name="Gladieux P."/>
            <person name="Thoren M.H."/>
            <person name="Johannesson H."/>
        </authorList>
    </citation>
    <scope>NUCLEOTIDE SEQUENCE</scope>
    <source>
        <strain evidence="2">SMH3391-2</strain>
    </source>
</reference>
<dbReference type="Proteomes" id="UP001174934">
    <property type="component" value="Unassembled WGS sequence"/>
</dbReference>
<name>A0AA40CDZ0_9PEZI</name>
<dbReference type="InterPro" id="IPR051044">
    <property type="entry name" value="MAG_DAG_Lipase"/>
</dbReference>
<keyword evidence="2" id="KW-0378">Hydrolase</keyword>
<dbReference type="InterPro" id="IPR022742">
    <property type="entry name" value="Hydrolase_4"/>
</dbReference>
<evidence type="ECO:0000313" key="2">
    <source>
        <dbReference type="EMBL" id="KAK0635271.1"/>
    </source>
</evidence>
<feature type="domain" description="Serine aminopeptidase S33" evidence="1">
    <location>
        <begin position="26"/>
        <end position="277"/>
    </location>
</feature>
<proteinExistence type="predicted"/>
<comment type="caution">
    <text evidence="2">The sequence shown here is derived from an EMBL/GenBank/DDBJ whole genome shotgun (WGS) entry which is preliminary data.</text>
</comment>
<dbReference type="SUPFAM" id="SSF53474">
    <property type="entry name" value="alpha/beta-Hydrolases"/>
    <property type="match status" value="1"/>
</dbReference>
<dbReference type="FunFam" id="3.40.50.1820:FF:000255">
    <property type="entry name" value="Alpha/beta hydrolase, putative"/>
    <property type="match status" value="1"/>
</dbReference>
<evidence type="ECO:0000313" key="3">
    <source>
        <dbReference type="Proteomes" id="UP001174934"/>
    </source>
</evidence>
<dbReference type="Pfam" id="PF12146">
    <property type="entry name" value="Hydrolase_4"/>
    <property type="match status" value="1"/>
</dbReference>
<accession>A0AA40CDZ0</accession>
<dbReference type="Gene3D" id="3.40.50.1820">
    <property type="entry name" value="alpha/beta hydrolase"/>
    <property type="match status" value="1"/>
</dbReference>
<gene>
    <name evidence="2" type="ORF">B0T17DRAFT_482446</name>
</gene>
<dbReference type="AlphaFoldDB" id="A0AA40CDZ0"/>
<organism evidence="2 3">
    <name type="scientific">Bombardia bombarda</name>
    <dbReference type="NCBI Taxonomy" id="252184"/>
    <lineage>
        <taxon>Eukaryota</taxon>
        <taxon>Fungi</taxon>
        <taxon>Dikarya</taxon>
        <taxon>Ascomycota</taxon>
        <taxon>Pezizomycotina</taxon>
        <taxon>Sordariomycetes</taxon>
        <taxon>Sordariomycetidae</taxon>
        <taxon>Sordariales</taxon>
        <taxon>Lasiosphaeriaceae</taxon>
        <taxon>Bombardia</taxon>
    </lineage>
</organism>
<dbReference type="PANTHER" id="PTHR11614">
    <property type="entry name" value="PHOSPHOLIPASE-RELATED"/>
    <property type="match status" value="1"/>
</dbReference>